<evidence type="ECO:0000256" key="1">
    <source>
        <dbReference type="ARBA" id="ARBA00006484"/>
    </source>
</evidence>
<dbReference type="EMBL" id="JAIZAY010000008">
    <property type="protein sequence ID" value="KAJ8037332.1"/>
    <property type="molecule type" value="Genomic_DNA"/>
</dbReference>
<dbReference type="GO" id="GO:0004090">
    <property type="term" value="F:carbonyl reductase (NADPH) activity"/>
    <property type="evidence" value="ECO:0007669"/>
    <property type="project" value="TreeGrafter"/>
</dbReference>
<comment type="caution">
    <text evidence="2">The sequence shown here is derived from an EMBL/GenBank/DDBJ whole genome shotgun (WGS) entry which is preliminary data.</text>
</comment>
<dbReference type="Pfam" id="PF13561">
    <property type="entry name" value="adh_short_C2"/>
    <property type="match status" value="1"/>
</dbReference>
<proteinExistence type="inferred from homology"/>
<sequence>MAVATKHVKNGAFNGGLLHALKVNLYSYIRKNAMKTRNHACHRTSVTYSDEYLRTRLAGKVAICTASSAGIGYSAAERIAREGAKVVICSRRQENVDDAVKKLRNQNLEASGIVCHQAKKEDRQRLVDYTINTYGGIDLLFTSAGVNTHKGHMFSVTEEQWDKMFDVNLKSTFLMIRECVPYMMQRGGGAIVTNSTIGAVYPHKTADAFGPYSISKMCIISLTDLLAEPLGNHNIRINTVAPGPIKTRFFHGFYDNVPAGAEDAVDKMMITLLNRHGHPDECGAAVAFLLSDDASFITGETLVVSGGVFRKTT</sequence>
<dbReference type="PRINTS" id="PR00081">
    <property type="entry name" value="GDHRDH"/>
</dbReference>
<evidence type="ECO:0000313" key="3">
    <source>
        <dbReference type="Proteomes" id="UP001152320"/>
    </source>
</evidence>
<dbReference type="OrthoDB" id="1669814at2759"/>
<name>A0A9Q1H6G0_HOLLE</name>
<accession>A0A9Q1H6G0</accession>
<dbReference type="SUPFAM" id="SSF51735">
    <property type="entry name" value="NAD(P)-binding Rossmann-fold domains"/>
    <property type="match status" value="1"/>
</dbReference>
<dbReference type="Gene3D" id="3.40.50.720">
    <property type="entry name" value="NAD(P)-binding Rossmann-like Domain"/>
    <property type="match status" value="1"/>
</dbReference>
<reference evidence="2" key="1">
    <citation type="submission" date="2021-10" db="EMBL/GenBank/DDBJ databases">
        <title>Tropical sea cucumber genome reveals ecological adaptation and Cuvierian tubules defense mechanism.</title>
        <authorList>
            <person name="Chen T."/>
        </authorList>
    </citation>
    <scope>NUCLEOTIDE SEQUENCE</scope>
    <source>
        <strain evidence="2">Nanhai2018</strain>
        <tissue evidence="2">Muscle</tissue>
    </source>
</reference>
<comment type="similarity">
    <text evidence="1">Belongs to the short-chain dehydrogenases/reductases (SDR) family.</text>
</comment>
<dbReference type="PANTHER" id="PTHR43943">
    <property type="entry name" value="DEHYDROGENASE/REDUCTASE (SDR FAMILY) MEMBER 4"/>
    <property type="match status" value="1"/>
</dbReference>
<organism evidence="2 3">
    <name type="scientific">Holothuria leucospilota</name>
    <name type="common">Black long sea cucumber</name>
    <name type="synonym">Mertensiothuria leucospilota</name>
    <dbReference type="NCBI Taxonomy" id="206669"/>
    <lineage>
        <taxon>Eukaryota</taxon>
        <taxon>Metazoa</taxon>
        <taxon>Echinodermata</taxon>
        <taxon>Eleutherozoa</taxon>
        <taxon>Echinozoa</taxon>
        <taxon>Holothuroidea</taxon>
        <taxon>Aspidochirotacea</taxon>
        <taxon>Aspidochirotida</taxon>
        <taxon>Holothuriidae</taxon>
        <taxon>Holothuria</taxon>
    </lineage>
</organism>
<dbReference type="InterPro" id="IPR002347">
    <property type="entry name" value="SDR_fam"/>
</dbReference>
<dbReference type="PANTHER" id="PTHR43943:SF2">
    <property type="entry name" value="DEHYDROGENASE_REDUCTASE 4"/>
    <property type="match status" value="1"/>
</dbReference>
<gene>
    <name evidence="2" type="ORF">HOLleu_18127</name>
</gene>
<dbReference type="Proteomes" id="UP001152320">
    <property type="component" value="Chromosome 8"/>
</dbReference>
<keyword evidence="3" id="KW-1185">Reference proteome</keyword>
<dbReference type="FunFam" id="3.40.50.720:FF:000084">
    <property type="entry name" value="Short-chain dehydrogenase reductase"/>
    <property type="match status" value="1"/>
</dbReference>
<evidence type="ECO:0000313" key="2">
    <source>
        <dbReference type="EMBL" id="KAJ8037332.1"/>
    </source>
</evidence>
<dbReference type="AlphaFoldDB" id="A0A9Q1H6G0"/>
<dbReference type="InterPro" id="IPR036291">
    <property type="entry name" value="NAD(P)-bd_dom_sf"/>
</dbReference>
<dbReference type="NCBIfam" id="NF005559">
    <property type="entry name" value="PRK07231.1"/>
    <property type="match status" value="1"/>
</dbReference>
<protein>
    <submittedName>
        <fullName evidence="2">Dehydrogenase/reductase SDR family member 4</fullName>
    </submittedName>
</protein>
<dbReference type="PRINTS" id="PR00080">
    <property type="entry name" value="SDRFAMILY"/>
</dbReference>